<gene>
    <name evidence="2" type="ORF">Poly30_24270</name>
</gene>
<dbReference type="SMART" id="SM00763">
    <property type="entry name" value="AAA_PrkA"/>
    <property type="match status" value="1"/>
</dbReference>
<keyword evidence="3" id="KW-1185">Reference proteome</keyword>
<sequence>MTEFQPTEFQPHGEVDSLTEIVRRTVASAPPEELRWSGSFEDYLGLVQRDPRNARNAWQRLSDMIESHGSRPGESAGERPTDRVERWRIFDDPFSARRTGDDDAGDGSVALGSDAVFGLDASLHQLVMTIRAGARGLGPERRLLLLHGPVGSAKSTIARLLKRGLEAYTRTDAGAVYTFDWEIDGEVIPSPMNQDPLLLLDEAARRAVEQRLNRDGQTGYRLCIEGDLDPVSQFWMNALLQRYDGDWSKAVSHVRVRRFVFSEARRLGIGTFQPKDEKNQDSTELTGDLNYRKIAEYGSDSDPRAFNFDGEFNVANRGLIEFIEVLKLDVAFLYDLLGATQEHSIKPKKFQATSIDEVILGHTNEPEYRKLQSNELMEAFRDRTIRIDVPYNLRISDEAAIHRRRFGALGSRARRLAPHSLEMASLWAVLTRLEDPQHPTLTRLQKARLYDGDEVSGFTQAQIEEIRGSAPREGLDGISPRFVQDRIASCLVEDRASVGPREVLDSIEKGLGVHSMVASEEQRKRYLELVAVCRDAYDERIREEVESAIASDGAALDRLCAKYLDNVRAYTSRSKVQTGRGDVVEPDERLMRSIEQRTDIPESRKDDFRHELMNYIAAVHLDGGQFDYRENRRLRRALELKLFDDQKDSIQLTNLVSSVIDPATEEKIAVIRDRLCERFGYDEASATLVLQDVASLFARSDPGGPSGGSGKGEGEAA</sequence>
<dbReference type="InterPro" id="IPR013153">
    <property type="entry name" value="Prk_AAA"/>
</dbReference>
<dbReference type="SUPFAM" id="SSF52540">
    <property type="entry name" value="P-loop containing nucleoside triphosphate hydrolases"/>
    <property type="match status" value="1"/>
</dbReference>
<dbReference type="AlphaFoldDB" id="A0A518ES39"/>
<organism evidence="2 3">
    <name type="scientific">Saltatorellus ferox</name>
    <dbReference type="NCBI Taxonomy" id="2528018"/>
    <lineage>
        <taxon>Bacteria</taxon>
        <taxon>Pseudomonadati</taxon>
        <taxon>Planctomycetota</taxon>
        <taxon>Planctomycetia</taxon>
        <taxon>Planctomycetia incertae sedis</taxon>
        <taxon>Saltatorellus</taxon>
    </lineage>
</organism>
<dbReference type="GO" id="GO:0004672">
    <property type="term" value="F:protein kinase activity"/>
    <property type="evidence" value="ECO:0007669"/>
    <property type="project" value="TreeGrafter"/>
</dbReference>
<dbReference type="InterPro" id="IPR010650">
    <property type="entry name" value="PrkA_C"/>
</dbReference>
<dbReference type="PANTHER" id="PTHR30267:SF2">
    <property type="entry name" value="PROTEIN PRKA"/>
    <property type="match status" value="1"/>
</dbReference>
<dbReference type="Proteomes" id="UP000320390">
    <property type="component" value="Chromosome"/>
</dbReference>
<dbReference type="PANTHER" id="PTHR30267">
    <property type="entry name" value="PROTEIN KINASE PRKA"/>
    <property type="match status" value="1"/>
</dbReference>
<dbReference type="EMBL" id="CP036434">
    <property type="protein sequence ID" value="QDV06909.1"/>
    <property type="molecule type" value="Genomic_DNA"/>
</dbReference>
<protein>
    <submittedName>
        <fullName evidence="2">PrkA AAA domain protein</fullName>
    </submittedName>
</protein>
<dbReference type="Pfam" id="PF08298">
    <property type="entry name" value="AAA_PrkA"/>
    <property type="match status" value="1"/>
</dbReference>
<dbReference type="OrthoDB" id="9761914at2"/>
<name>A0A518ES39_9BACT</name>
<reference evidence="2 3" key="1">
    <citation type="submission" date="2019-02" db="EMBL/GenBank/DDBJ databases">
        <title>Deep-cultivation of Planctomycetes and their phenomic and genomic characterization uncovers novel biology.</title>
        <authorList>
            <person name="Wiegand S."/>
            <person name="Jogler M."/>
            <person name="Boedeker C."/>
            <person name="Pinto D."/>
            <person name="Vollmers J."/>
            <person name="Rivas-Marin E."/>
            <person name="Kohn T."/>
            <person name="Peeters S.H."/>
            <person name="Heuer A."/>
            <person name="Rast P."/>
            <person name="Oberbeckmann S."/>
            <person name="Bunk B."/>
            <person name="Jeske O."/>
            <person name="Meyerdierks A."/>
            <person name="Storesund J.E."/>
            <person name="Kallscheuer N."/>
            <person name="Luecker S."/>
            <person name="Lage O.M."/>
            <person name="Pohl T."/>
            <person name="Merkel B.J."/>
            <person name="Hornburger P."/>
            <person name="Mueller R.-W."/>
            <person name="Bruemmer F."/>
            <person name="Labrenz M."/>
            <person name="Spormann A.M."/>
            <person name="Op den Camp H."/>
            <person name="Overmann J."/>
            <person name="Amann R."/>
            <person name="Jetten M.S.M."/>
            <person name="Mascher T."/>
            <person name="Medema M.H."/>
            <person name="Devos D.P."/>
            <person name="Kaster A.-K."/>
            <person name="Ovreas L."/>
            <person name="Rohde M."/>
            <person name="Galperin M.Y."/>
            <person name="Jogler C."/>
        </authorList>
    </citation>
    <scope>NUCLEOTIDE SEQUENCE [LARGE SCALE GENOMIC DNA]</scope>
    <source>
        <strain evidence="2 3">Poly30</strain>
    </source>
</reference>
<dbReference type="Gene3D" id="3.40.50.300">
    <property type="entry name" value="P-loop containing nucleotide triphosphate hydrolases"/>
    <property type="match status" value="1"/>
</dbReference>
<proteinExistence type="predicted"/>
<evidence type="ECO:0000259" key="1">
    <source>
        <dbReference type="SMART" id="SM00763"/>
    </source>
</evidence>
<dbReference type="InterPro" id="IPR027417">
    <property type="entry name" value="P-loop_NTPase"/>
</dbReference>
<dbReference type="Pfam" id="PF06798">
    <property type="entry name" value="PrkA"/>
    <property type="match status" value="1"/>
</dbReference>
<accession>A0A518ES39</accession>
<feature type="domain" description="PrkA AAA" evidence="1">
    <location>
        <begin position="38"/>
        <end position="440"/>
    </location>
</feature>
<evidence type="ECO:0000313" key="3">
    <source>
        <dbReference type="Proteomes" id="UP000320390"/>
    </source>
</evidence>
<evidence type="ECO:0000313" key="2">
    <source>
        <dbReference type="EMBL" id="QDV06909.1"/>
    </source>
</evidence>
<dbReference type="RefSeq" id="WP_145197509.1">
    <property type="nucleotide sequence ID" value="NZ_CP036434.1"/>
</dbReference>